<name>A0A392SES4_9FABA</name>
<keyword evidence="3" id="KW-1185">Reference proteome</keyword>
<organism evidence="2 3">
    <name type="scientific">Trifolium medium</name>
    <dbReference type="NCBI Taxonomy" id="97028"/>
    <lineage>
        <taxon>Eukaryota</taxon>
        <taxon>Viridiplantae</taxon>
        <taxon>Streptophyta</taxon>
        <taxon>Embryophyta</taxon>
        <taxon>Tracheophyta</taxon>
        <taxon>Spermatophyta</taxon>
        <taxon>Magnoliopsida</taxon>
        <taxon>eudicotyledons</taxon>
        <taxon>Gunneridae</taxon>
        <taxon>Pentapetalae</taxon>
        <taxon>rosids</taxon>
        <taxon>fabids</taxon>
        <taxon>Fabales</taxon>
        <taxon>Fabaceae</taxon>
        <taxon>Papilionoideae</taxon>
        <taxon>50 kb inversion clade</taxon>
        <taxon>NPAAA clade</taxon>
        <taxon>Hologalegina</taxon>
        <taxon>IRL clade</taxon>
        <taxon>Trifolieae</taxon>
        <taxon>Trifolium</taxon>
    </lineage>
</organism>
<sequence length="24" mass="2704">MLQQANGHHSKLETDPQPGYLNPQ</sequence>
<comment type="caution">
    <text evidence="2">The sequence shown here is derived from an EMBL/GenBank/DDBJ whole genome shotgun (WGS) entry which is preliminary data.</text>
</comment>
<dbReference type="AlphaFoldDB" id="A0A392SES4"/>
<evidence type="ECO:0000313" key="2">
    <source>
        <dbReference type="EMBL" id="MCI46356.1"/>
    </source>
</evidence>
<dbReference type="Proteomes" id="UP000265520">
    <property type="component" value="Unassembled WGS sequence"/>
</dbReference>
<dbReference type="EMBL" id="LXQA010356309">
    <property type="protein sequence ID" value="MCI46356.1"/>
    <property type="molecule type" value="Genomic_DNA"/>
</dbReference>
<feature type="non-terminal residue" evidence="2">
    <location>
        <position position="24"/>
    </location>
</feature>
<accession>A0A392SES4</accession>
<evidence type="ECO:0000313" key="3">
    <source>
        <dbReference type="Proteomes" id="UP000265520"/>
    </source>
</evidence>
<evidence type="ECO:0000256" key="1">
    <source>
        <dbReference type="SAM" id="MobiDB-lite"/>
    </source>
</evidence>
<protein>
    <submittedName>
        <fullName evidence="2">Uncharacterized protein</fullName>
    </submittedName>
</protein>
<reference evidence="2 3" key="1">
    <citation type="journal article" date="2018" name="Front. Plant Sci.">
        <title>Red Clover (Trifolium pratense) and Zigzag Clover (T. medium) - A Picture of Genomic Similarities and Differences.</title>
        <authorList>
            <person name="Dluhosova J."/>
            <person name="Istvanek J."/>
            <person name="Nedelnik J."/>
            <person name="Repkova J."/>
        </authorList>
    </citation>
    <scope>NUCLEOTIDE SEQUENCE [LARGE SCALE GENOMIC DNA]</scope>
    <source>
        <strain evidence="3">cv. 10/8</strain>
        <tissue evidence="2">Leaf</tissue>
    </source>
</reference>
<feature type="region of interest" description="Disordered" evidence="1">
    <location>
        <begin position="1"/>
        <end position="24"/>
    </location>
</feature>
<proteinExistence type="predicted"/>